<dbReference type="EMBL" id="VSSQ01064637">
    <property type="protein sequence ID" value="MPN17489.1"/>
    <property type="molecule type" value="Genomic_DNA"/>
</dbReference>
<organism evidence="1">
    <name type="scientific">bioreactor metagenome</name>
    <dbReference type="NCBI Taxonomy" id="1076179"/>
    <lineage>
        <taxon>unclassified sequences</taxon>
        <taxon>metagenomes</taxon>
        <taxon>ecological metagenomes</taxon>
    </lineage>
</organism>
<comment type="caution">
    <text evidence="1">The sequence shown here is derived from an EMBL/GenBank/DDBJ whole genome shotgun (WGS) entry which is preliminary data.</text>
</comment>
<sequence>MSVWRLQADCLEGDRVHIALRRNGKLMFSCREDSLEDGAVQCGTIMRGILRECMIVIDDPTKETIPYGESTLLVANSDINAFSMISDEEPRFRDHVIGDFEHFMQNRGQVNV</sequence>
<gene>
    <name evidence="1" type="ORF">SDC9_164842</name>
</gene>
<dbReference type="AlphaFoldDB" id="A0A645FVC1"/>
<evidence type="ECO:0000313" key="1">
    <source>
        <dbReference type="EMBL" id="MPN17489.1"/>
    </source>
</evidence>
<reference evidence="1" key="1">
    <citation type="submission" date="2019-08" db="EMBL/GenBank/DDBJ databases">
        <authorList>
            <person name="Kucharzyk K."/>
            <person name="Murdoch R.W."/>
            <person name="Higgins S."/>
            <person name="Loffler F."/>
        </authorList>
    </citation>
    <scope>NUCLEOTIDE SEQUENCE</scope>
</reference>
<accession>A0A645FVC1</accession>
<name>A0A645FVC1_9ZZZZ</name>
<proteinExistence type="predicted"/>
<protein>
    <submittedName>
        <fullName evidence="1">Uncharacterized protein</fullName>
    </submittedName>
</protein>